<keyword evidence="5 6" id="KW-0472">Membrane</keyword>
<name>A0A5B6VDI8_9ROSI</name>
<dbReference type="OrthoDB" id="419616at2759"/>
<dbReference type="CDD" id="cd17330">
    <property type="entry name" value="MFS_SLC46_TetA_like"/>
    <property type="match status" value="1"/>
</dbReference>
<sequence>MEKLSGLSHLFMTIFLHNFAAFMVIPAITDVTMAALCPGKDECSIAIYFSGLQHAVTILSCFSFTSFLHILGKSTLPDRERDMVKLPVLTHLCFTFFLYNFATFMTAPVIVDVTMSALCPGEIECSLAILLSGFQQAIIGLGSLVMMPLIGNLSDKYGRKALLTLPITLTIIPLAILAYSRGRNFFYAYYVFKILTSMFCEGSVHCLSLAYVEVVGDADNVPEGRRASAFGILSGIGSSAFVCGTLSSRFLSTASTFQVATAMAMLSAVYMRVFLPDSIVNDNLSTPIMSEGKLDGIVNQDEESDKKIQMFKTLPSIEDMLALLKSSLTFSQAAIVSFFSTLSDVGLHASLLLLLMPILAPALGEAKLLSIGLFFNCAHMILYSIAWSFWVPYAAALFSLLYVFSQPCIRSIASKQVGPCEQGKAQGFISGIGSFANVASPLLFSPLTALFLSERAPFNFPGFSIMCVGFASGHISYSCSNRKNLMQMIAFVQSLMIRAFPPISSERVSNLH</sequence>
<evidence type="ECO:0000256" key="4">
    <source>
        <dbReference type="ARBA" id="ARBA00022989"/>
    </source>
</evidence>
<evidence type="ECO:0000313" key="7">
    <source>
        <dbReference type="EMBL" id="KAA3467114.1"/>
    </source>
</evidence>
<feature type="transmembrane region" description="Helical" evidence="6">
    <location>
        <begin position="458"/>
        <end position="479"/>
    </location>
</feature>
<feature type="transmembrane region" description="Helical" evidence="6">
    <location>
        <begin position="45"/>
        <end position="71"/>
    </location>
</feature>
<comment type="caution">
    <text evidence="7">The sequence shown here is derived from an EMBL/GenBank/DDBJ whole genome shotgun (WGS) entry which is preliminary data.</text>
</comment>
<reference evidence="8" key="1">
    <citation type="journal article" date="2019" name="Plant Biotechnol. J.">
        <title>Genome sequencing of the Australian wild diploid species Gossypium australe highlights disease resistance and delayed gland morphogenesis.</title>
        <authorList>
            <person name="Cai Y."/>
            <person name="Cai X."/>
            <person name="Wang Q."/>
            <person name="Wang P."/>
            <person name="Zhang Y."/>
            <person name="Cai C."/>
            <person name="Xu Y."/>
            <person name="Wang K."/>
            <person name="Zhou Z."/>
            <person name="Wang C."/>
            <person name="Geng S."/>
            <person name="Li B."/>
            <person name="Dong Q."/>
            <person name="Hou Y."/>
            <person name="Wang H."/>
            <person name="Ai P."/>
            <person name="Liu Z."/>
            <person name="Yi F."/>
            <person name="Sun M."/>
            <person name="An G."/>
            <person name="Cheng J."/>
            <person name="Zhang Y."/>
            <person name="Shi Q."/>
            <person name="Xie Y."/>
            <person name="Shi X."/>
            <person name="Chang Y."/>
            <person name="Huang F."/>
            <person name="Chen Y."/>
            <person name="Hong S."/>
            <person name="Mi L."/>
            <person name="Sun Q."/>
            <person name="Zhang L."/>
            <person name="Zhou B."/>
            <person name="Peng R."/>
            <person name="Zhang X."/>
            <person name="Liu F."/>
        </authorList>
    </citation>
    <scope>NUCLEOTIDE SEQUENCE [LARGE SCALE GENOMIC DNA]</scope>
    <source>
        <strain evidence="8">cv. PA1801</strain>
    </source>
</reference>
<evidence type="ECO:0000256" key="5">
    <source>
        <dbReference type="ARBA" id="ARBA00023136"/>
    </source>
</evidence>
<dbReference type="EMBL" id="SMMG02000007">
    <property type="protein sequence ID" value="KAA3467114.1"/>
    <property type="molecule type" value="Genomic_DNA"/>
</dbReference>
<dbReference type="AlphaFoldDB" id="A0A5B6VDI8"/>
<evidence type="ECO:0000256" key="3">
    <source>
        <dbReference type="ARBA" id="ARBA00022692"/>
    </source>
</evidence>
<dbReference type="PANTHER" id="PTHR23504:SF1">
    <property type="entry name" value="GH21943P-RELATED"/>
    <property type="match status" value="1"/>
</dbReference>
<feature type="transmembrane region" description="Helical" evidence="6">
    <location>
        <begin position="127"/>
        <end position="150"/>
    </location>
</feature>
<dbReference type="PANTHER" id="PTHR23504">
    <property type="entry name" value="MAJOR FACILITATOR SUPERFAMILY DOMAIN-CONTAINING PROTEIN 10"/>
    <property type="match status" value="1"/>
</dbReference>
<keyword evidence="2" id="KW-0813">Transport</keyword>
<dbReference type="Pfam" id="PF07690">
    <property type="entry name" value="MFS_1"/>
    <property type="match status" value="1"/>
</dbReference>
<accession>A0A5B6VDI8</accession>
<feature type="transmembrane region" description="Helical" evidence="6">
    <location>
        <begin position="257"/>
        <end position="275"/>
    </location>
</feature>
<proteinExistence type="predicted"/>
<dbReference type="SUPFAM" id="SSF103473">
    <property type="entry name" value="MFS general substrate transporter"/>
    <property type="match status" value="1"/>
</dbReference>
<keyword evidence="3 6" id="KW-0812">Transmembrane</keyword>
<dbReference type="GO" id="GO:0016020">
    <property type="term" value="C:membrane"/>
    <property type="evidence" value="ECO:0007669"/>
    <property type="project" value="UniProtKB-SubCell"/>
</dbReference>
<organism evidence="7 8">
    <name type="scientific">Gossypium australe</name>
    <dbReference type="NCBI Taxonomy" id="47621"/>
    <lineage>
        <taxon>Eukaryota</taxon>
        <taxon>Viridiplantae</taxon>
        <taxon>Streptophyta</taxon>
        <taxon>Embryophyta</taxon>
        <taxon>Tracheophyta</taxon>
        <taxon>Spermatophyta</taxon>
        <taxon>Magnoliopsida</taxon>
        <taxon>eudicotyledons</taxon>
        <taxon>Gunneridae</taxon>
        <taxon>Pentapetalae</taxon>
        <taxon>rosids</taxon>
        <taxon>malvids</taxon>
        <taxon>Malvales</taxon>
        <taxon>Malvaceae</taxon>
        <taxon>Malvoideae</taxon>
        <taxon>Gossypium</taxon>
    </lineage>
</organism>
<feature type="transmembrane region" description="Helical" evidence="6">
    <location>
        <begin position="162"/>
        <end position="180"/>
    </location>
</feature>
<dbReference type="Proteomes" id="UP000325315">
    <property type="component" value="Unassembled WGS sequence"/>
</dbReference>
<comment type="subcellular location">
    <subcellularLocation>
        <location evidence="1">Membrane</location>
        <topology evidence="1">Multi-pass membrane protein</topology>
    </subcellularLocation>
</comment>
<evidence type="ECO:0000256" key="6">
    <source>
        <dbReference type="SAM" id="Phobius"/>
    </source>
</evidence>
<feature type="transmembrane region" description="Helical" evidence="6">
    <location>
        <begin position="83"/>
        <end position="107"/>
    </location>
</feature>
<evidence type="ECO:0000256" key="1">
    <source>
        <dbReference type="ARBA" id="ARBA00004141"/>
    </source>
</evidence>
<feature type="transmembrane region" description="Helical" evidence="6">
    <location>
        <begin position="380"/>
        <end position="404"/>
    </location>
</feature>
<dbReference type="InterPro" id="IPR011701">
    <property type="entry name" value="MFS"/>
</dbReference>
<keyword evidence="4 6" id="KW-1133">Transmembrane helix</keyword>
<feature type="transmembrane region" description="Helical" evidence="6">
    <location>
        <begin position="7"/>
        <end position="25"/>
    </location>
</feature>
<evidence type="ECO:0000256" key="2">
    <source>
        <dbReference type="ARBA" id="ARBA00022448"/>
    </source>
</evidence>
<evidence type="ECO:0000313" key="8">
    <source>
        <dbReference type="Proteomes" id="UP000325315"/>
    </source>
</evidence>
<dbReference type="GO" id="GO:0022857">
    <property type="term" value="F:transmembrane transporter activity"/>
    <property type="evidence" value="ECO:0007669"/>
    <property type="project" value="InterPro"/>
</dbReference>
<gene>
    <name evidence="7" type="ORF">EPI10_002156</name>
</gene>
<dbReference type="InterPro" id="IPR036259">
    <property type="entry name" value="MFS_trans_sf"/>
</dbReference>
<feature type="transmembrane region" description="Helical" evidence="6">
    <location>
        <begin position="227"/>
        <end position="251"/>
    </location>
</feature>
<dbReference type="Gene3D" id="1.20.1250.20">
    <property type="entry name" value="MFS general substrate transporter like domains"/>
    <property type="match status" value="1"/>
</dbReference>
<feature type="transmembrane region" description="Helical" evidence="6">
    <location>
        <begin position="186"/>
        <end position="215"/>
    </location>
</feature>
<keyword evidence="8" id="KW-1185">Reference proteome</keyword>
<protein>
    <submittedName>
        <fullName evidence="7">Major facilitator superfamily protein isoform 1</fullName>
    </submittedName>
</protein>